<name>H0EX41_GLAL7</name>
<dbReference type="Proteomes" id="UP000005446">
    <property type="component" value="Unassembled WGS sequence"/>
</dbReference>
<reference evidence="1 2" key="1">
    <citation type="journal article" date="2012" name="Eukaryot. Cell">
        <title>Genome sequence of the fungus Glarea lozoyensis: the first genome sequence of a species from the Helotiaceae family.</title>
        <authorList>
            <person name="Youssar L."/>
            <person name="Gruening B.A."/>
            <person name="Erxleben A."/>
            <person name="Guenther S."/>
            <person name="Huettel W."/>
        </authorList>
    </citation>
    <scope>NUCLEOTIDE SEQUENCE [LARGE SCALE GENOMIC DNA]</scope>
    <source>
        <strain evidence="2">ATCC 74030 / MF5533</strain>
    </source>
</reference>
<accession>H0EX41</accession>
<comment type="caution">
    <text evidence="1">The sequence shown here is derived from an EMBL/GenBank/DDBJ whole genome shotgun (WGS) entry which is preliminary data.</text>
</comment>
<organism evidence="1 2">
    <name type="scientific">Glarea lozoyensis (strain ATCC 74030 / MF5533)</name>
    <dbReference type="NCBI Taxonomy" id="1104152"/>
    <lineage>
        <taxon>Eukaryota</taxon>
        <taxon>Fungi</taxon>
        <taxon>Dikarya</taxon>
        <taxon>Ascomycota</taxon>
        <taxon>Pezizomycotina</taxon>
        <taxon>Leotiomycetes</taxon>
        <taxon>Helotiales</taxon>
        <taxon>Helotiaceae</taxon>
        <taxon>Glarea</taxon>
    </lineage>
</organism>
<evidence type="ECO:0000313" key="2">
    <source>
        <dbReference type="Proteomes" id="UP000005446"/>
    </source>
</evidence>
<keyword evidence="2" id="KW-1185">Reference proteome</keyword>
<dbReference type="InParanoid" id="H0EX41"/>
<gene>
    <name evidence="1" type="ORF">M7I_7366</name>
</gene>
<dbReference type="AlphaFoldDB" id="H0EX41"/>
<sequence length="37" mass="4396">MVRVALKQSWEMPQVEDYEESDCHDWDLGCCLQAKHD</sequence>
<protein>
    <submittedName>
        <fullName evidence="1">Uncharacterized protein</fullName>
    </submittedName>
</protein>
<evidence type="ECO:0000313" key="1">
    <source>
        <dbReference type="EMBL" id="EHK96894.1"/>
    </source>
</evidence>
<dbReference type="HOGENOM" id="CLU_3351229_0_0_1"/>
<dbReference type="EMBL" id="AGUE01000216">
    <property type="protein sequence ID" value="EHK96894.1"/>
    <property type="molecule type" value="Genomic_DNA"/>
</dbReference>
<proteinExistence type="predicted"/>